<dbReference type="EMBL" id="LCFK01000035">
    <property type="protein sequence ID" value="KKS92795.1"/>
    <property type="molecule type" value="Genomic_DNA"/>
</dbReference>
<dbReference type="Proteomes" id="UP000033980">
    <property type="component" value="Unassembled WGS sequence"/>
</dbReference>
<gene>
    <name evidence="2" type="ORF">UV68_C0035G0005</name>
</gene>
<name>A0A0G1D4H4_9BACT</name>
<organism evidence="2 3">
    <name type="scientific">Candidatus Collierbacteria bacterium GW2011_GWC2_43_12</name>
    <dbReference type="NCBI Taxonomy" id="1618390"/>
    <lineage>
        <taxon>Bacteria</taxon>
        <taxon>Candidatus Collieribacteriota</taxon>
    </lineage>
</organism>
<comment type="caution">
    <text evidence="2">The sequence shown here is derived from an EMBL/GenBank/DDBJ whole genome shotgun (WGS) entry which is preliminary data.</text>
</comment>
<dbReference type="PANTHER" id="PTHR36832:SF1">
    <property type="entry name" value="SLR1174 PROTEIN"/>
    <property type="match status" value="1"/>
</dbReference>
<evidence type="ECO:0000256" key="1">
    <source>
        <dbReference type="SAM" id="Phobius"/>
    </source>
</evidence>
<protein>
    <submittedName>
        <fullName evidence="2">Uncharacterized protein</fullName>
    </submittedName>
</protein>
<sequence>MRFSAYKDSLIFGLTQVTNYRSEVWLTIVNKFVYLSGTIFLWSIIGKSVNGIAGVTSLISYFLIANGVQGLVDAESLRFSRAINNEVKLGGLSAHLLRPVNPVIFIYSSFLGTRGVVTIMTLILIVVGFAFLPSVIPLQILLFILSLFLAFIVGFVINLFVGSLSFWTPEASHLQNVFSHIVRVFSGVLIPVSFFSGGVKTLLLFSPFPALAYLPSMVMQSKTVSVEMLTIFLSAIFWSALLLPLSFWFWRKGLKRYEAIGI</sequence>
<feature type="transmembrane region" description="Helical" evidence="1">
    <location>
        <begin position="138"/>
        <end position="161"/>
    </location>
</feature>
<dbReference type="InterPro" id="IPR010390">
    <property type="entry name" value="ABC-2_transporter-like"/>
</dbReference>
<keyword evidence="1" id="KW-0472">Membrane</keyword>
<keyword evidence="1" id="KW-0812">Transmembrane</keyword>
<evidence type="ECO:0000313" key="2">
    <source>
        <dbReference type="EMBL" id="KKS92795.1"/>
    </source>
</evidence>
<dbReference type="AlphaFoldDB" id="A0A0G1D4H4"/>
<evidence type="ECO:0000313" key="3">
    <source>
        <dbReference type="Proteomes" id="UP000033980"/>
    </source>
</evidence>
<feature type="transmembrane region" description="Helical" evidence="1">
    <location>
        <begin position="51"/>
        <end position="72"/>
    </location>
</feature>
<feature type="transmembrane region" description="Helical" evidence="1">
    <location>
        <begin position="228"/>
        <end position="250"/>
    </location>
</feature>
<feature type="transmembrane region" description="Helical" evidence="1">
    <location>
        <begin position="104"/>
        <end position="132"/>
    </location>
</feature>
<reference evidence="2 3" key="1">
    <citation type="journal article" date="2015" name="Nature">
        <title>rRNA introns, odd ribosomes, and small enigmatic genomes across a large radiation of phyla.</title>
        <authorList>
            <person name="Brown C.T."/>
            <person name="Hug L.A."/>
            <person name="Thomas B.C."/>
            <person name="Sharon I."/>
            <person name="Castelle C.J."/>
            <person name="Singh A."/>
            <person name="Wilkins M.J."/>
            <person name="Williams K.H."/>
            <person name="Banfield J.F."/>
        </authorList>
    </citation>
    <scope>NUCLEOTIDE SEQUENCE [LARGE SCALE GENOMIC DNA]</scope>
</reference>
<keyword evidence="1" id="KW-1133">Transmembrane helix</keyword>
<accession>A0A0G1D4H4</accession>
<dbReference type="PANTHER" id="PTHR36832">
    <property type="entry name" value="SLR1174 PROTEIN-RELATED"/>
    <property type="match status" value="1"/>
</dbReference>
<feature type="transmembrane region" description="Helical" evidence="1">
    <location>
        <begin position="182"/>
        <end position="208"/>
    </location>
</feature>
<feature type="transmembrane region" description="Helical" evidence="1">
    <location>
        <begin position="24"/>
        <end position="45"/>
    </location>
</feature>
<dbReference type="Pfam" id="PF06182">
    <property type="entry name" value="ABC2_membrane_6"/>
    <property type="match status" value="1"/>
</dbReference>
<proteinExistence type="predicted"/>